<name>D3BV23_HETP5</name>
<feature type="compositionally biased region" description="Basic and acidic residues" evidence="2">
    <location>
        <begin position="60"/>
        <end position="100"/>
    </location>
</feature>
<protein>
    <recommendedName>
        <fullName evidence="3">DUF155 domain-containing protein</fullName>
    </recommendedName>
</protein>
<comment type="caution">
    <text evidence="4">The sequence shown here is derived from an EMBL/GenBank/DDBJ whole genome shotgun (WGS) entry which is preliminary data.</text>
</comment>
<dbReference type="RefSeq" id="XP_020427095.1">
    <property type="nucleotide sequence ID" value="XM_020582741.1"/>
</dbReference>
<dbReference type="InterPro" id="IPR003734">
    <property type="entry name" value="DUF155"/>
</dbReference>
<dbReference type="InterPro" id="IPR051624">
    <property type="entry name" value="RMD1/Sad1-interacting"/>
</dbReference>
<feature type="domain" description="DUF155" evidence="3">
    <location>
        <begin position="196"/>
        <end position="369"/>
    </location>
</feature>
<dbReference type="Pfam" id="PF02582">
    <property type="entry name" value="DUF155"/>
    <property type="match status" value="1"/>
</dbReference>
<dbReference type="EMBL" id="ADBJ01000060">
    <property type="protein sequence ID" value="EFA74961.1"/>
    <property type="molecule type" value="Genomic_DNA"/>
</dbReference>
<evidence type="ECO:0000313" key="5">
    <source>
        <dbReference type="Proteomes" id="UP000001396"/>
    </source>
</evidence>
<dbReference type="GeneID" id="31367463"/>
<dbReference type="OMA" id="FLIAMEI"/>
<feature type="compositionally biased region" description="Low complexity" evidence="2">
    <location>
        <begin position="103"/>
        <end position="114"/>
    </location>
</feature>
<evidence type="ECO:0000256" key="2">
    <source>
        <dbReference type="SAM" id="MobiDB-lite"/>
    </source>
</evidence>
<dbReference type="GO" id="GO:0005739">
    <property type="term" value="C:mitochondrion"/>
    <property type="evidence" value="ECO:0007669"/>
    <property type="project" value="UniProtKB-ARBA"/>
</dbReference>
<dbReference type="InParanoid" id="D3BV23"/>
<dbReference type="PANTHER" id="PTHR16255">
    <property type="entry name" value="REQUIRED FOR MEIOTIC NUCLEAR DIVISION PROTEIN 1 HOMOLOG"/>
    <property type="match status" value="1"/>
</dbReference>
<organism evidence="4 5">
    <name type="scientific">Heterostelium pallidum (strain ATCC 26659 / Pp 5 / PN500)</name>
    <name type="common">Cellular slime mold</name>
    <name type="synonym">Polysphondylium pallidum</name>
    <dbReference type="NCBI Taxonomy" id="670386"/>
    <lineage>
        <taxon>Eukaryota</taxon>
        <taxon>Amoebozoa</taxon>
        <taxon>Evosea</taxon>
        <taxon>Eumycetozoa</taxon>
        <taxon>Dictyostelia</taxon>
        <taxon>Acytosteliales</taxon>
        <taxon>Acytosteliaceae</taxon>
        <taxon>Heterostelium</taxon>
    </lineage>
</organism>
<evidence type="ECO:0000259" key="3">
    <source>
        <dbReference type="Pfam" id="PF02582"/>
    </source>
</evidence>
<feature type="region of interest" description="Disordered" evidence="2">
    <location>
        <begin position="165"/>
        <end position="190"/>
    </location>
</feature>
<reference evidence="4 5" key="1">
    <citation type="journal article" date="2011" name="Genome Res.">
        <title>Phylogeny-wide analysis of social amoeba genomes highlights ancient origins for complex intercellular communication.</title>
        <authorList>
            <person name="Heidel A.J."/>
            <person name="Lawal H.M."/>
            <person name="Felder M."/>
            <person name="Schilde C."/>
            <person name="Helps N.R."/>
            <person name="Tunggal B."/>
            <person name="Rivero F."/>
            <person name="John U."/>
            <person name="Schleicher M."/>
            <person name="Eichinger L."/>
            <person name="Platzer M."/>
            <person name="Noegel A.A."/>
            <person name="Schaap P."/>
            <person name="Gloeckner G."/>
        </authorList>
    </citation>
    <scope>NUCLEOTIDE SEQUENCE [LARGE SCALE GENOMIC DNA]</scope>
    <source>
        <strain evidence="5">ATCC 26659 / Pp 5 / PN500</strain>
    </source>
</reference>
<dbReference type="PANTHER" id="PTHR16255:SF1">
    <property type="entry name" value="REQUIRED FOR MEIOTIC NUCLEAR DIVISION PROTEIN 1 HOMOLOG"/>
    <property type="match status" value="1"/>
</dbReference>
<accession>D3BV23</accession>
<proteinExistence type="inferred from homology"/>
<dbReference type="Proteomes" id="UP000001396">
    <property type="component" value="Unassembled WGS sequence"/>
</dbReference>
<feature type="region of interest" description="Disordered" evidence="2">
    <location>
        <begin position="60"/>
        <end position="114"/>
    </location>
</feature>
<evidence type="ECO:0000313" key="4">
    <source>
        <dbReference type="EMBL" id="EFA74961.1"/>
    </source>
</evidence>
<comment type="similarity">
    <text evidence="1">Belongs to the RMD1/sif2 family.</text>
</comment>
<keyword evidence="5" id="KW-1185">Reference proteome</keyword>
<dbReference type="FunCoup" id="D3BV23">
    <property type="interactions" value="116"/>
</dbReference>
<sequence length="415" mass="48185">MIRSTTSKLLLFNGSSRSFIRSPSPLSSTTTTSLFLNRYNNNNSINNTHISSIANIRSFSSRDRQDRERERERERDRDNRSDREIQKEKQRDRLDREKQQRYNNNNNNGHSSNNNINIMLSWKVKSINVQHSAWQRLSERKLVSLPDDFSLEKVFSTSNVKWLRYNPNNSDTADSSNEQNQTASTSTSTPLSGSDVFIFPSFGCVVSWGVPEHAQRRLLAWLQEYKVDAHPDQLDIYRYTDSGNRFEITKNQDLVTLSTDPEANFNEKFAVSYAFAQSVRLFLIEDDVMKLSEKVASLPDQLSRNGTVQISKKEIVMQLGEQMKIKNYLNLHSDIIDTPEHFWEHTEGEGIYKTVRSHCEIDKRVRIMNERLNLISGIYDVINDEQKHSHSIRLERIIIALIAVEGTSSILHWFF</sequence>
<gene>
    <name evidence="4" type="ORF">PPL_11995</name>
</gene>
<evidence type="ECO:0000256" key="1">
    <source>
        <dbReference type="ARBA" id="ARBA00008306"/>
    </source>
</evidence>
<dbReference type="AlphaFoldDB" id="D3BV23"/>